<name>A0A6I8LKP4_9PSEU</name>
<dbReference type="InterPro" id="IPR036513">
    <property type="entry name" value="STAS_dom_sf"/>
</dbReference>
<protein>
    <recommendedName>
        <fullName evidence="1">STAS domain-containing protein</fullName>
    </recommendedName>
</protein>
<evidence type="ECO:0000313" key="2">
    <source>
        <dbReference type="EMBL" id="VVJ16305.1"/>
    </source>
</evidence>
<dbReference type="Pfam" id="PF01740">
    <property type="entry name" value="STAS"/>
    <property type="match status" value="1"/>
</dbReference>
<evidence type="ECO:0000313" key="3">
    <source>
        <dbReference type="Proteomes" id="UP000399805"/>
    </source>
</evidence>
<dbReference type="CDD" id="cd07043">
    <property type="entry name" value="STAS_anti-anti-sigma_factors"/>
    <property type="match status" value="1"/>
</dbReference>
<dbReference type="InterPro" id="IPR002645">
    <property type="entry name" value="STAS_dom"/>
</dbReference>
<accession>A0A6I8LKP4</accession>
<sequence length="121" mass="12815">MPGSFEVIRTAGATIVAAAGDLDLAVTDVLEALLDRELRRRPPALVVDTAAVTFCAARVLTILVDATADAVLRGVPFALAGRNRVLLRPIELLGLGRVLPIHRDTGEALSWLAAVPLLTDR</sequence>
<dbReference type="Proteomes" id="UP000399805">
    <property type="component" value="Unassembled WGS sequence"/>
</dbReference>
<dbReference type="SUPFAM" id="SSF52091">
    <property type="entry name" value="SpoIIaa-like"/>
    <property type="match status" value="1"/>
</dbReference>
<dbReference type="EMBL" id="CABVGP010000001">
    <property type="protein sequence ID" value="VVJ16305.1"/>
    <property type="molecule type" value="Genomic_DNA"/>
</dbReference>
<evidence type="ECO:0000259" key="1">
    <source>
        <dbReference type="PROSITE" id="PS50801"/>
    </source>
</evidence>
<organism evidence="2 3">
    <name type="scientific">Amycolatopsis camponoti</name>
    <dbReference type="NCBI Taxonomy" id="2606593"/>
    <lineage>
        <taxon>Bacteria</taxon>
        <taxon>Bacillati</taxon>
        <taxon>Actinomycetota</taxon>
        <taxon>Actinomycetes</taxon>
        <taxon>Pseudonocardiales</taxon>
        <taxon>Pseudonocardiaceae</taxon>
        <taxon>Amycolatopsis</taxon>
    </lineage>
</organism>
<reference evidence="2 3" key="1">
    <citation type="submission" date="2019-09" db="EMBL/GenBank/DDBJ databases">
        <authorList>
            <person name="Leyn A S."/>
        </authorList>
    </citation>
    <scope>NUCLEOTIDE SEQUENCE [LARGE SCALE GENOMIC DNA]</scope>
    <source>
        <strain evidence="2">AA231_1</strain>
    </source>
</reference>
<dbReference type="GO" id="GO:0043856">
    <property type="term" value="F:anti-sigma factor antagonist activity"/>
    <property type="evidence" value="ECO:0007669"/>
    <property type="project" value="TreeGrafter"/>
</dbReference>
<proteinExistence type="predicted"/>
<keyword evidence="3" id="KW-1185">Reference proteome</keyword>
<dbReference type="PANTHER" id="PTHR33495">
    <property type="entry name" value="ANTI-SIGMA FACTOR ANTAGONIST TM_1081-RELATED-RELATED"/>
    <property type="match status" value="1"/>
</dbReference>
<dbReference type="PROSITE" id="PS50801">
    <property type="entry name" value="STAS"/>
    <property type="match status" value="1"/>
</dbReference>
<dbReference type="PANTHER" id="PTHR33495:SF2">
    <property type="entry name" value="ANTI-SIGMA FACTOR ANTAGONIST TM_1081-RELATED"/>
    <property type="match status" value="1"/>
</dbReference>
<dbReference type="AlphaFoldDB" id="A0A6I8LKP4"/>
<feature type="domain" description="STAS" evidence="1">
    <location>
        <begin position="3"/>
        <end position="112"/>
    </location>
</feature>
<dbReference type="Gene3D" id="3.30.750.24">
    <property type="entry name" value="STAS domain"/>
    <property type="match status" value="1"/>
</dbReference>
<gene>
    <name evidence="2" type="ORF">AA23TX_01326</name>
</gene>